<evidence type="ECO:0000313" key="5">
    <source>
        <dbReference type="Proteomes" id="UP000285961"/>
    </source>
</evidence>
<evidence type="ECO:0000256" key="2">
    <source>
        <dbReference type="ARBA" id="ARBA00012171"/>
    </source>
</evidence>
<name>A0A419F6L4_9BACT</name>
<sequence length="277" mass="31582">MTQSLFMCAPDYFGIEYEINPWMSLKRQADRRLARAEWETLHRFLTAELKLDVQLIRQVSGLPDMVFTANAGLARGKTFIASNFRNKERSGEASHYEAWFQEKGYTVYHLPPSYYFEGEGDVLFSDDENAFAGYLIRSDVTAHAAVAERLGVRIVSLELVNPRFYHLDTCFCPLNADSVVYYPGAFDAYALEVIKANFSDRIEVTEREAEQFVCNAIVIENHYIQAQGGQETLRPALEKRGYHIHEFDMSEFIKAGGATKCLVLKLTEAPQRAKGYK</sequence>
<accession>A0A419F6L4</accession>
<comment type="pathway">
    <text evidence="1">Amino-acid degradation; L-arginine degradation via ADI pathway; carbamoyl phosphate from L-arginine: step 1/2.</text>
</comment>
<evidence type="ECO:0000256" key="3">
    <source>
        <dbReference type="ARBA" id="ARBA00049429"/>
    </source>
</evidence>
<dbReference type="Gene3D" id="3.75.10.10">
    <property type="entry name" value="L-arginine/glycine Amidinotransferase, Chain A"/>
    <property type="match status" value="1"/>
</dbReference>
<dbReference type="GO" id="GO:0019546">
    <property type="term" value="P:L-arginine deiminase pathway"/>
    <property type="evidence" value="ECO:0007669"/>
    <property type="project" value="TreeGrafter"/>
</dbReference>
<dbReference type="GO" id="GO:0016990">
    <property type="term" value="F:arginine deiminase activity"/>
    <property type="evidence" value="ECO:0007669"/>
    <property type="project" value="UniProtKB-EC"/>
</dbReference>
<dbReference type="SUPFAM" id="SSF55909">
    <property type="entry name" value="Pentein"/>
    <property type="match status" value="1"/>
</dbReference>
<dbReference type="PANTHER" id="PTHR47271:SF2">
    <property type="entry name" value="ARGININE DEIMINASE"/>
    <property type="match status" value="1"/>
</dbReference>
<dbReference type="Pfam" id="PF19420">
    <property type="entry name" value="DDAH_eukar"/>
    <property type="match status" value="1"/>
</dbReference>
<comment type="caution">
    <text evidence="4">The sequence shown here is derived from an EMBL/GenBank/DDBJ whole genome shotgun (WGS) entry which is preliminary data.</text>
</comment>
<dbReference type="EMBL" id="QZKI01000022">
    <property type="protein sequence ID" value="RJP73905.1"/>
    <property type="molecule type" value="Genomic_DNA"/>
</dbReference>
<reference evidence="4 5" key="1">
    <citation type="journal article" date="2017" name="ISME J.">
        <title>Energy and carbon metabolisms in a deep terrestrial subsurface fluid microbial community.</title>
        <authorList>
            <person name="Momper L."/>
            <person name="Jungbluth S.P."/>
            <person name="Lee M.D."/>
            <person name="Amend J.P."/>
        </authorList>
    </citation>
    <scope>NUCLEOTIDE SEQUENCE [LARGE SCALE GENOMIC DNA]</scope>
    <source>
        <strain evidence="4">SURF_17</strain>
    </source>
</reference>
<evidence type="ECO:0000313" key="4">
    <source>
        <dbReference type="EMBL" id="RJP73905.1"/>
    </source>
</evidence>
<dbReference type="PANTHER" id="PTHR47271">
    <property type="entry name" value="ARGININE DEIMINASE"/>
    <property type="match status" value="1"/>
</dbReference>
<gene>
    <name evidence="4" type="ORF">C4532_03520</name>
</gene>
<keyword evidence="4" id="KW-0808">Transferase</keyword>
<dbReference type="GO" id="GO:0016740">
    <property type="term" value="F:transferase activity"/>
    <property type="evidence" value="ECO:0007669"/>
    <property type="project" value="UniProtKB-KW"/>
</dbReference>
<dbReference type="EC" id="3.5.3.6" evidence="2"/>
<comment type="catalytic activity">
    <reaction evidence="3">
        <text>L-arginine + H2O = L-citrulline + NH4(+)</text>
        <dbReference type="Rhea" id="RHEA:19597"/>
        <dbReference type="ChEBI" id="CHEBI:15377"/>
        <dbReference type="ChEBI" id="CHEBI:28938"/>
        <dbReference type="ChEBI" id="CHEBI:32682"/>
        <dbReference type="ChEBI" id="CHEBI:57743"/>
        <dbReference type="EC" id="3.5.3.6"/>
    </reaction>
</comment>
<proteinExistence type="predicted"/>
<organism evidence="4 5">
    <name type="scientific">Candidatus Abyssobacteria bacterium SURF_17</name>
    <dbReference type="NCBI Taxonomy" id="2093361"/>
    <lineage>
        <taxon>Bacteria</taxon>
        <taxon>Pseudomonadati</taxon>
        <taxon>Candidatus Hydrogenedentota</taxon>
        <taxon>Candidatus Abyssobacteria</taxon>
    </lineage>
</organism>
<evidence type="ECO:0000256" key="1">
    <source>
        <dbReference type="ARBA" id="ARBA00005213"/>
    </source>
</evidence>
<dbReference type="AlphaFoldDB" id="A0A419F6L4"/>
<protein>
    <recommendedName>
        <fullName evidence="2">arginine deiminase</fullName>
        <ecNumber evidence="2">3.5.3.6</ecNumber>
    </recommendedName>
</protein>
<dbReference type="Proteomes" id="UP000285961">
    <property type="component" value="Unassembled WGS sequence"/>
</dbReference>